<dbReference type="Pfam" id="PF10609">
    <property type="entry name" value="ParA"/>
    <property type="match status" value="1"/>
</dbReference>
<dbReference type="NCBIfam" id="NF008669">
    <property type="entry name" value="PRK11670.1"/>
    <property type="match status" value="1"/>
</dbReference>
<dbReference type="Proteomes" id="UP001203423">
    <property type="component" value="Unassembled WGS sequence"/>
</dbReference>
<evidence type="ECO:0000256" key="2">
    <source>
        <dbReference type="ARBA" id="ARBA00008205"/>
    </source>
</evidence>
<dbReference type="HAMAP" id="MF_02040">
    <property type="entry name" value="Mrp_NBP35"/>
    <property type="match status" value="1"/>
</dbReference>
<dbReference type="CDD" id="cd02037">
    <property type="entry name" value="Mrp_NBP35"/>
    <property type="match status" value="1"/>
</dbReference>
<keyword evidence="8" id="KW-0378">Hydrolase</keyword>
<dbReference type="RefSeq" id="WP_248938735.1">
    <property type="nucleotide sequence ID" value="NZ_JAKIKS010000006.1"/>
</dbReference>
<evidence type="ECO:0000256" key="6">
    <source>
        <dbReference type="ARBA" id="ARBA00023004"/>
    </source>
</evidence>
<reference evidence="10 11" key="1">
    <citation type="submission" date="2022-01" db="EMBL/GenBank/DDBJ databases">
        <title>Whole genome-based taxonomy of the Shewanellaceae.</title>
        <authorList>
            <person name="Martin-Rodriguez A.J."/>
        </authorList>
    </citation>
    <scope>NUCLEOTIDE SEQUENCE [LARGE SCALE GENOMIC DNA]</scope>
    <source>
        <strain evidence="10 11">DSM 17177</strain>
    </source>
</reference>
<keyword evidence="6 8" id="KW-0408">Iron</keyword>
<comment type="similarity">
    <text evidence="8">Belongs to the Mrp/NBP35 ATP-binding proteins family.</text>
</comment>
<dbReference type="PANTHER" id="PTHR42961">
    <property type="entry name" value="IRON-SULFUR PROTEIN NUBPL"/>
    <property type="match status" value="1"/>
</dbReference>
<feature type="domain" description="MIP18 family-like" evidence="9">
    <location>
        <begin position="18"/>
        <end position="84"/>
    </location>
</feature>
<dbReference type="InterPro" id="IPR033756">
    <property type="entry name" value="YlxH/NBP35"/>
</dbReference>
<comment type="similarity">
    <text evidence="1">In the N-terminal section; belongs to the MIP18 family.</text>
</comment>
<sequence>MPSFHREFSLSDALLTPVLSRLESIKDDHLGLSLLDADLIRDLVLKGKCLEIHLVYPYPCQTRIPAIEQALNAALTSLTEIDAVKCHIDFEFTVQSSPVKAPIENVKQVIAVASGKGGVGKSTTAVNLALALAAEGAKVGLLDADIYGPSIPIMLGIPHFKPVSPDGKVMIPAKVHGIVAQSIGFIIDGEQAAVWRGPMAAGALVQLINETQWPELDYMVIDLPPGTGDIQLTLSQKVPLNGVVIVTTPQDIALADAQKGINMFQKVNVPVLGIVENMSFHLCSQCGHQEHPFGRDGGQKMATRYGLPLLGQLPLILTIREDMDKGLPSVVATPHNDIAQLYLAIARQVGAELALTKAQPSVSISMSDE</sequence>
<name>A0ABT0L6Z6_9GAMM</name>
<evidence type="ECO:0000256" key="4">
    <source>
        <dbReference type="ARBA" id="ARBA00022741"/>
    </source>
</evidence>
<comment type="function">
    <text evidence="8">Binds and transfers iron-sulfur (Fe-S) clusters to target apoproteins. Can hydrolyze ATP.</text>
</comment>
<dbReference type="InterPro" id="IPR000808">
    <property type="entry name" value="Mrp-like_CS"/>
</dbReference>
<dbReference type="PROSITE" id="PS01215">
    <property type="entry name" value="MRP"/>
    <property type="match status" value="1"/>
</dbReference>
<dbReference type="Pfam" id="PF01883">
    <property type="entry name" value="FeS_assembly_P"/>
    <property type="match status" value="1"/>
</dbReference>
<gene>
    <name evidence="10" type="primary">apbC</name>
    <name evidence="10" type="ORF">L2764_02860</name>
</gene>
<evidence type="ECO:0000313" key="11">
    <source>
        <dbReference type="Proteomes" id="UP001203423"/>
    </source>
</evidence>
<comment type="subunit">
    <text evidence="8">Homodimer.</text>
</comment>
<evidence type="ECO:0000256" key="7">
    <source>
        <dbReference type="ARBA" id="ARBA00023014"/>
    </source>
</evidence>
<dbReference type="InterPro" id="IPR034904">
    <property type="entry name" value="FSCA_dom_sf"/>
</dbReference>
<dbReference type="Gene3D" id="3.40.50.300">
    <property type="entry name" value="P-loop containing nucleotide triphosphate hydrolases"/>
    <property type="match status" value="1"/>
</dbReference>
<keyword evidence="5 8" id="KW-0067">ATP-binding</keyword>
<proteinExistence type="inferred from homology"/>
<comment type="caution">
    <text evidence="10">The sequence shown here is derived from an EMBL/GenBank/DDBJ whole genome shotgun (WGS) entry which is preliminary data.</text>
</comment>
<dbReference type="InterPro" id="IPR002744">
    <property type="entry name" value="MIP18-like"/>
</dbReference>
<organism evidence="10 11">
    <name type="scientific">Shewanella surugensis</name>
    <dbReference type="NCBI Taxonomy" id="212020"/>
    <lineage>
        <taxon>Bacteria</taxon>
        <taxon>Pseudomonadati</taxon>
        <taxon>Pseudomonadota</taxon>
        <taxon>Gammaproteobacteria</taxon>
        <taxon>Alteromonadales</taxon>
        <taxon>Shewanellaceae</taxon>
        <taxon>Shewanella</taxon>
    </lineage>
</organism>
<accession>A0ABT0L6Z6</accession>
<feature type="binding site" evidence="8">
    <location>
        <begin position="115"/>
        <end position="122"/>
    </location>
    <ligand>
        <name>ATP</name>
        <dbReference type="ChEBI" id="CHEBI:30616"/>
    </ligand>
</feature>
<evidence type="ECO:0000256" key="1">
    <source>
        <dbReference type="ARBA" id="ARBA00007352"/>
    </source>
</evidence>
<dbReference type="Gene3D" id="3.30.300.130">
    <property type="entry name" value="Fe-S cluster assembly (FSCA)"/>
    <property type="match status" value="1"/>
</dbReference>
<dbReference type="InterPro" id="IPR044304">
    <property type="entry name" value="NUBPL-like"/>
</dbReference>
<protein>
    <recommendedName>
        <fullName evidence="8">Iron-sulfur cluster carrier protein</fullName>
    </recommendedName>
</protein>
<dbReference type="EMBL" id="JAKIKS010000006">
    <property type="protein sequence ID" value="MCL1123448.1"/>
    <property type="molecule type" value="Genomic_DNA"/>
</dbReference>
<keyword evidence="4 8" id="KW-0547">Nucleotide-binding</keyword>
<dbReference type="SUPFAM" id="SSF52540">
    <property type="entry name" value="P-loop containing nucleoside triphosphate hydrolases"/>
    <property type="match status" value="1"/>
</dbReference>
<keyword evidence="7 8" id="KW-0411">Iron-sulfur</keyword>
<dbReference type="SUPFAM" id="SSF117916">
    <property type="entry name" value="Fe-S cluster assembly (FSCA) domain-like"/>
    <property type="match status" value="1"/>
</dbReference>
<evidence type="ECO:0000313" key="10">
    <source>
        <dbReference type="EMBL" id="MCL1123448.1"/>
    </source>
</evidence>
<evidence type="ECO:0000256" key="5">
    <source>
        <dbReference type="ARBA" id="ARBA00022840"/>
    </source>
</evidence>
<dbReference type="InterPro" id="IPR027417">
    <property type="entry name" value="P-loop_NTPase"/>
</dbReference>
<evidence type="ECO:0000259" key="9">
    <source>
        <dbReference type="Pfam" id="PF01883"/>
    </source>
</evidence>
<keyword evidence="3 8" id="KW-0479">Metal-binding</keyword>
<keyword evidence="11" id="KW-1185">Reference proteome</keyword>
<evidence type="ECO:0000256" key="8">
    <source>
        <dbReference type="HAMAP-Rule" id="MF_02040"/>
    </source>
</evidence>
<dbReference type="InterPro" id="IPR019591">
    <property type="entry name" value="Mrp/NBP35_ATP-bd"/>
</dbReference>
<dbReference type="PANTHER" id="PTHR42961:SF2">
    <property type="entry name" value="IRON-SULFUR PROTEIN NUBPL"/>
    <property type="match status" value="1"/>
</dbReference>
<evidence type="ECO:0000256" key="3">
    <source>
        <dbReference type="ARBA" id="ARBA00022723"/>
    </source>
</evidence>
<comment type="similarity">
    <text evidence="2">In the C-terminal section; belongs to the Mrp/NBP35 ATP-binding proteins family.</text>
</comment>